<evidence type="ECO:0000313" key="3">
    <source>
        <dbReference type="EMBL" id="CAI9298967.1"/>
    </source>
</evidence>
<dbReference type="InterPro" id="IPR044974">
    <property type="entry name" value="Disease_R_plants"/>
</dbReference>
<sequence length="419" mass="47513">MSWLKGGSLSKTVEILTIWGMAGIEKTTLAKYIYRLHSHEFERISFVEDIERKCADQTHALLNPQKQLLGDILRKRMIEEHNVDVCTSKIKKVLFHKQTLVVLDGVDNFEQIDALIGTKGFQPGSKIIVTTKDRSITENCALFRLTMPPKHTKHALCGLSASESLRLFCWHAFGGYDPKEGYKKEAITALKYCGGHPLALKVLGSSLSKEDVATWTDTFEMLETREFHTHVNKVLQISFDSLPSENCKDLFKHIACLVLDMKILEKEPLLALKRVVVPEFEDDDPNTIFGIGSYKNFPNTLIGLCLHGFQLKYIPSELPMEKLVALYMSYSGLTELWKKPKILRPLKILNLSYCKLVRVGGFSRLPALERLILTRCECLVHVCDLIGECGNLLLLDMRYCKKLKNLPSSISKLKNVRTA</sequence>
<keyword evidence="1" id="KW-0433">Leucine-rich repeat</keyword>
<dbReference type="Gene3D" id="3.40.50.300">
    <property type="entry name" value="P-loop containing nucleotide triphosphate hydrolases"/>
    <property type="match status" value="1"/>
</dbReference>
<name>A0AA35ZW62_LACSI</name>
<dbReference type="SUPFAM" id="SSF52058">
    <property type="entry name" value="L domain-like"/>
    <property type="match status" value="1"/>
</dbReference>
<evidence type="ECO:0000256" key="1">
    <source>
        <dbReference type="ARBA" id="ARBA00022614"/>
    </source>
</evidence>
<evidence type="ECO:0000259" key="2">
    <source>
        <dbReference type="Pfam" id="PF00931"/>
    </source>
</evidence>
<gene>
    <name evidence="3" type="ORF">LSALG_LOCUS37700</name>
</gene>
<dbReference type="InterPro" id="IPR042197">
    <property type="entry name" value="Apaf_helical"/>
</dbReference>
<dbReference type="Pfam" id="PF00931">
    <property type="entry name" value="NB-ARC"/>
    <property type="match status" value="1"/>
</dbReference>
<dbReference type="PANTHER" id="PTHR11017:SF585">
    <property type="entry name" value="TIR DOMAIN-CONTAINING PROTEIN"/>
    <property type="match status" value="1"/>
</dbReference>
<accession>A0AA35ZW62</accession>
<feature type="domain" description="NB-ARC" evidence="2">
    <location>
        <begin position="11"/>
        <end position="173"/>
    </location>
</feature>
<protein>
    <recommendedName>
        <fullName evidence="2">NB-ARC domain-containing protein</fullName>
    </recommendedName>
</protein>
<dbReference type="Gene3D" id="1.10.8.430">
    <property type="entry name" value="Helical domain of apoptotic protease-activating factors"/>
    <property type="match status" value="1"/>
</dbReference>
<dbReference type="PANTHER" id="PTHR11017">
    <property type="entry name" value="LEUCINE-RICH REPEAT-CONTAINING PROTEIN"/>
    <property type="match status" value="1"/>
</dbReference>
<dbReference type="AlphaFoldDB" id="A0AA35ZW62"/>
<dbReference type="InterPro" id="IPR032675">
    <property type="entry name" value="LRR_dom_sf"/>
</dbReference>
<dbReference type="EMBL" id="OX465084">
    <property type="protein sequence ID" value="CAI9298967.1"/>
    <property type="molecule type" value="Genomic_DNA"/>
</dbReference>
<evidence type="ECO:0000313" key="4">
    <source>
        <dbReference type="Proteomes" id="UP001177003"/>
    </source>
</evidence>
<organism evidence="3 4">
    <name type="scientific">Lactuca saligna</name>
    <name type="common">Willowleaf lettuce</name>
    <dbReference type="NCBI Taxonomy" id="75948"/>
    <lineage>
        <taxon>Eukaryota</taxon>
        <taxon>Viridiplantae</taxon>
        <taxon>Streptophyta</taxon>
        <taxon>Embryophyta</taxon>
        <taxon>Tracheophyta</taxon>
        <taxon>Spermatophyta</taxon>
        <taxon>Magnoliopsida</taxon>
        <taxon>eudicotyledons</taxon>
        <taxon>Gunneridae</taxon>
        <taxon>Pentapetalae</taxon>
        <taxon>asterids</taxon>
        <taxon>campanulids</taxon>
        <taxon>Asterales</taxon>
        <taxon>Asteraceae</taxon>
        <taxon>Cichorioideae</taxon>
        <taxon>Cichorieae</taxon>
        <taxon>Lactucinae</taxon>
        <taxon>Lactuca</taxon>
    </lineage>
</organism>
<reference evidence="3" key="1">
    <citation type="submission" date="2023-04" db="EMBL/GenBank/DDBJ databases">
        <authorList>
            <person name="Vijverberg K."/>
            <person name="Xiong W."/>
            <person name="Schranz E."/>
        </authorList>
    </citation>
    <scope>NUCLEOTIDE SEQUENCE</scope>
</reference>
<dbReference type="PRINTS" id="PR00364">
    <property type="entry name" value="DISEASERSIST"/>
</dbReference>
<dbReference type="SUPFAM" id="SSF52540">
    <property type="entry name" value="P-loop containing nucleoside triphosphate hydrolases"/>
    <property type="match status" value="1"/>
</dbReference>
<dbReference type="InterPro" id="IPR027417">
    <property type="entry name" value="P-loop_NTPase"/>
</dbReference>
<dbReference type="InterPro" id="IPR002182">
    <property type="entry name" value="NB-ARC"/>
</dbReference>
<keyword evidence="4" id="KW-1185">Reference proteome</keyword>
<dbReference type="Gene3D" id="3.80.10.10">
    <property type="entry name" value="Ribonuclease Inhibitor"/>
    <property type="match status" value="1"/>
</dbReference>
<dbReference type="Proteomes" id="UP001177003">
    <property type="component" value="Chromosome 8"/>
</dbReference>
<dbReference type="GO" id="GO:0006952">
    <property type="term" value="P:defense response"/>
    <property type="evidence" value="ECO:0007669"/>
    <property type="project" value="InterPro"/>
</dbReference>
<dbReference type="GO" id="GO:0043531">
    <property type="term" value="F:ADP binding"/>
    <property type="evidence" value="ECO:0007669"/>
    <property type="project" value="InterPro"/>
</dbReference>
<proteinExistence type="predicted"/>